<reference evidence="8 9" key="1">
    <citation type="submission" date="2024-02" db="EMBL/GenBank/DDBJ databases">
        <title>High-quality chromosome-scale genome assembly of Pensacola bahiagrass (Paspalum notatum Flugge var. saurae).</title>
        <authorList>
            <person name="Vega J.M."/>
            <person name="Podio M."/>
            <person name="Orjuela J."/>
            <person name="Siena L.A."/>
            <person name="Pessino S.C."/>
            <person name="Combes M.C."/>
            <person name="Mariac C."/>
            <person name="Albertini E."/>
            <person name="Pupilli F."/>
            <person name="Ortiz J.P.A."/>
            <person name="Leblanc O."/>
        </authorList>
    </citation>
    <scope>NUCLEOTIDE SEQUENCE [LARGE SCALE GENOMIC DNA]</scope>
    <source>
        <strain evidence="8">R1</strain>
        <tissue evidence="8">Leaf</tissue>
    </source>
</reference>
<evidence type="ECO:0000256" key="2">
    <source>
        <dbReference type="ARBA" id="ARBA00022734"/>
    </source>
</evidence>
<feature type="disulfide bond" evidence="5">
    <location>
        <begin position="69"/>
        <end position="84"/>
    </location>
</feature>
<keyword evidence="4" id="KW-0873">Pyrrolidone carboxylic acid</keyword>
<feature type="disulfide bond" evidence="5">
    <location>
        <begin position="78"/>
        <end position="90"/>
    </location>
</feature>
<feature type="domain" description="Chitin-binding type-1" evidence="7">
    <location>
        <begin position="66"/>
        <end position="108"/>
    </location>
</feature>
<keyword evidence="9" id="KW-1185">Reference proteome</keyword>
<dbReference type="InterPro" id="IPR001002">
    <property type="entry name" value="Chitin-bd_1"/>
</dbReference>
<dbReference type="Pfam" id="PF00187">
    <property type="entry name" value="Chitin_bind_1"/>
    <property type="match status" value="3"/>
</dbReference>
<feature type="domain" description="Chitin-binding type-1" evidence="7">
    <location>
        <begin position="23"/>
        <end position="65"/>
    </location>
</feature>
<dbReference type="PROSITE" id="PS00026">
    <property type="entry name" value="CHIT_BIND_I_1"/>
    <property type="match status" value="2"/>
</dbReference>
<dbReference type="SMART" id="SM00270">
    <property type="entry name" value="ChtBD1"/>
    <property type="match status" value="3"/>
</dbReference>
<dbReference type="PANTHER" id="PTHR47849">
    <property type="entry name" value="CHITIN-BINDING LECTIN 1"/>
    <property type="match status" value="1"/>
</dbReference>
<name>A0AAQ3WI90_PASNO</name>
<dbReference type="SUPFAM" id="SSF57016">
    <property type="entry name" value="Plant lectins/antimicrobial peptides"/>
    <property type="match status" value="3"/>
</dbReference>
<dbReference type="AlphaFoldDB" id="A0AAQ3WI90"/>
<gene>
    <name evidence="8" type="ORF">U9M48_012140</name>
</gene>
<dbReference type="EMBL" id="CP144747">
    <property type="protein sequence ID" value="WVZ62383.1"/>
    <property type="molecule type" value="Genomic_DNA"/>
</dbReference>
<dbReference type="CDD" id="cd00035">
    <property type="entry name" value="ChtBD1"/>
    <property type="match status" value="2"/>
</dbReference>
<evidence type="ECO:0000256" key="6">
    <source>
        <dbReference type="SAM" id="SignalP"/>
    </source>
</evidence>
<feature type="disulfide bond" evidence="5">
    <location>
        <begin position="26"/>
        <end position="41"/>
    </location>
</feature>
<evidence type="ECO:0000313" key="9">
    <source>
        <dbReference type="Proteomes" id="UP001341281"/>
    </source>
</evidence>
<evidence type="ECO:0000259" key="7">
    <source>
        <dbReference type="PROSITE" id="PS50941"/>
    </source>
</evidence>
<feature type="signal peptide" evidence="6">
    <location>
        <begin position="1"/>
        <end position="23"/>
    </location>
</feature>
<dbReference type="InterPro" id="IPR036861">
    <property type="entry name" value="Endochitinase-like_sf"/>
</dbReference>
<keyword evidence="6" id="KW-0732">Signal</keyword>
<evidence type="ECO:0000256" key="3">
    <source>
        <dbReference type="ARBA" id="ARBA00023157"/>
    </source>
</evidence>
<dbReference type="Proteomes" id="UP001341281">
    <property type="component" value="Chromosome 03"/>
</dbReference>
<organism evidence="8 9">
    <name type="scientific">Paspalum notatum var. saurae</name>
    <dbReference type="NCBI Taxonomy" id="547442"/>
    <lineage>
        <taxon>Eukaryota</taxon>
        <taxon>Viridiplantae</taxon>
        <taxon>Streptophyta</taxon>
        <taxon>Embryophyta</taxon>
        <taxon>Tracheophyta</taxon>
        <taxon>Spermatophyta</taxon>
        <taxon>Magnoliopsida</taxon>
        <taxon>Liliopsida</taxon>
        <taxon>Poales</taxon>
        <taxon>Poaceae</taxon>
        <taxon>PACMAD clade</taxon>
        <taxon>Panicoideae</taxon>
        <taxon>Andropogonodae</taxon>
        <taxon>Paspaleae</taxon>
        <taxon>Paspalinae</taxon>
        <taxon>Paspalum</taxon>
    </lineage>
</organism>
<evidence type="ECO:0000256" key="1">
    <source>
        <dbReference type="ARBA" id="ARBA00022669"/>
    </source>
</evidence>
<evidence type="ECO:0000313" key="8">
    <source>
        <dbReference type="EMBL" id="WVZ62383.1"/>
    </source>
</evidence>
<dbReference type="PANTHER" id="PTHR47849:SF8">
    <property type="entry name" value="LECTIN"/>
    <property type="match status" value="1"/>
</dbReference>
<comment type="caution">
    <text evidence="5">Lacks conserved residue(s) required for the propagation of feature annotation.</text>
</comment>
<accession>A0AAQ3WI90</accession>
<dbReference type="Gene3D" id="3.30.60.10">
    <property type="entry name" value="Endochitinase-like"/>
    <property type="match status" value="3"/>
</dbReference>
<proteinExistence type="predicted"/>
<dbReference type="InterPro" id="IPR018371">
    <property type="entry name" value="Chitin-binding_1_CS"/>
</dbReference>
<keyword evidence="1 5" id="KW-0147">Chitin-binding</keyword>
<protein>
    <recommendedName>
        <fullName evidence="7">Chitin-binding type-1 domain-containing protein</fullName>
    </recommendedName>
</protein>
<feature type="disulfide bond" evidence="5">
    <location>
        <begin position="35"/>
        <end position="47"/>
    </location>
</feature>
<feature type="chain" id="PRO_5043056419" description="Chitin-binding type-1 domain-containing protein" evidence="6">
    <location>
        <begin position="24"/>
        <end position="174"/>
    </location>
</feature>
<evidence type="ECO:0000256" key="5">
    <source>
        <dbReference type="PROSITE-ProRule" id="PRU00261"/>
    </source>
</evidence>
<dbReference type="PROSITE" id="PS50941">
    <property type="entry name" value="CHIT_BIND_I_2"/>
    <property type="match status" value="2"/>
</dbReference>
<feature type="disulfide bond" evidence="5">
    <location>
        <begin position="83"/>
        <end position="97"/>
    </location>
</feature>
<evidence type="ECO:0000256" key="4">
    <source>
        <dbReference type="ARBA" id="ARBA00023283"/>
    </source>
</evidence>
<keyword evidence="3 5" id="KW-1015">Disulfide bond</keyword>
<feature type="disulfide bond" evidence="5">
    <location>
        <begin position="40"/>
        <end position="54"/>
    </location>
</feature>
<dbReference type="GO" id="GO:0030246">
    <property type="term" value="F:carbohydrate binding"/>
    <property type="evidence" value="ECO:0007669"/>
    <property type="project" value="UniProtKB-KW"/>
</dbReference>
<sequence>MTKMSTLALVILAALTLAHAAGAQQCGSQNDGMLCPNNQCCSKSGYCGLGSAYCGDGCQSGACCPNRRCGSQGGDQTCDANQCCSDLGYCGLGREYCGAGCQSGACWADVPCTVETPNPNNLCCSQWGYFGLGPEFCGDGCQAGACCGGTAAGGASRAMADIFNHGRAVFGGLA</sequence>
<keyword evidence="2" id="KW-0430">Lectin</keyword>
<dbReference type="GO" id="GO:0008061">
    <property type="term" value="F:chitin binding"/>
    <property type="evidence" value="ECO:0007669"/>
    <property type="project" value="UniProtKB-UniRule"/>
</dbReference>